<feature type="transmembrane region" description="Helical" evidence="6">
    <location>
        <begin position="262"/>
        <end position="284"/>
    </location>
</feature>
<dbReference type="InterPro" id="IPR008457">
    <property type="entry name" value="Cu-R_CopD_dom"/>
</dbReference>
<evidence type="ECO:0000256" key="5">
    <source>
        <dbReference type="ARBA" id="ARBA00023136"/>
    </source>
</evidence>
<dbReference type="InterPro" id="IPR032694">
    <property type="entry name" value="CopC/D"/>
</dbReference>
<keyword evidence="2" id="KW-1003">Cell membrane</keyword>
<protein>
    <submittedName>
        <fullName evidence="8">Unannotated protein</fullName>
    </submittedName>
</protein>
<comment type="subcellular location">
    <subcellularLocation>
        <location evidence="1">Cell membrane</location>
        <topology evidence="1">Multi-pass membrane protein</topology>
    </subcellularLocation>
</comment>
<dbReference type="AlphaFoldDB" id="A0A6J6J2C0"/>
<feature type="transmembrane region" description="Helical" evidence="6">
    <location>
        <begin position="194"/>
        <end position="214"/>
    </location>
</feature>
<feature type="transmembrane region" description="Helical" evidence="6">
    <location>
        <begin position="431"/>
        <end position="451"/>
    </location>
</feature>
<evidence type="ECO:0000256" key="1">
    <source>
        <dbReference type="ARBA" id="ARBA00004651"/>
    </source>
</evidence>
<feature type="transmembrane region" description="Helical" evidence="6">
    <location>
        <begin position="84"/>
        <end position="114"/>
    </location>
</feature>
<evidence type="ECO:0000259" key="7">
    <source>
        <dbReference type="Pfam" id="PF05425"/>
    </source>
</evidence>
<feature type="transmembrane region" description="Helical" evidence="6">
    <location>
        <begin position="472"/>
        <end position="495"/>
    </location>
</feature>
<proteinExistence type="predicted"/>
<feature type="transmembrane region" description="Helical" evidence="6">
    <location>
        <begin position="592"/>
        <end position="614"/>
    </location>
</feature>
<dbReference type="InterPro" id="IPR019108">
    <property type="entry name" value="Caa3_assmbl_CtaG-rel"/>
</dbReference>
<feature type="transmembrane region" description="Helical" evidence="6">
    <location>
        <begin position="296"/>
        <end position="319"/>
    </location>
</feature>
<keyword evidence="3 6" id="KW-0812">Transmembrane</keyword>
<evidence type="ECO:0000313" key="8">
    <source>
        <dbReference type="EMBL" id="CAB4630916.1"/>
    </source>
</evidence>
<evidence type="ECO:0000256" key="2">
    <source>
        <dbReference type="ARBA" id="ARBA00022475"/>
    </source>
</evidence>
<accession>A0A6J6J2C0</accession>
<organism evidence="8">
    <name type="scientific">freshwater metagenome</name>
    <dbReference type="NCBI Taxonomy" id="449393"/>
    <lineage>
        <taxon>unclassified sequences</taxon>
        <taxon>metagenomes</taxon>
        <taxon>ecological metagenomes</taxon>
    </lineage>
</organism>
<feature type="transmembrane region" description="Helical" evidence="6">
    <location>
        <begin position="134"/>
        <end position="155"/>
    </location>
</feature>
<feature type="transmembrane region" description="Helical" evidence="6">
    <location>
        <begin position="162"/>
        <end position="182"/>
    </location>
</feature>
<feature type="transmembrane region" description="Helical" evidence="6">
    <location>
        <begin position="393"/>
        <end position="411"/>
    </location>
</feature>
<feature type="transmembrane region" description="Helical" evidence="6">
    <location>
        <begin position="361"/>
        <end position="381"/>
    </location>
</feature>
<feature type="transmembrane region" description="Helical" evidence="6">
    <location>
        <begin position="226"/>
        <end position="250"/>
    </location>
</feature>
<evidence type="ECO:0000256" key="6">
    <source>
        <dbReference type="SAM" id="Phobius"/>
    </source>
</evidence>
<keyword evidence="4 6" id="KW-1133">Transmembrane helix</keyword>
<sequence>MTLLQNRFLAASLVAISGLLVAIMFGLVLGGGADPLQFSDPGPIVRFGTPIAKGLMNLAMAMAIGTMVLAAFAANDKSAVLRKLLNLSAISAAAWVLIGSAHFLLSFISVSGASFSLEPSFSQGLLVYATEIELGISFGLNLLAALAIATLALMVSSLTGTALTATLGLASLIPLALIGHAAGTENHSLAVNSLLMHLVGIVIWVGGLIALFSIRPELQGNSKPMALRYSSLALASFALVAISGIGSSYVRLPSFESLASPYGALLILKAGLLIALGVFGAIYRRGILQKIDQKGSFFKLALLEISVMGLAVGTGTALARTAPPVEQGEFVVPTPAQFLTGEMLPPELTFETFLTVTKVDILWLLIALAAMGAYLLGVRVLKLRGDSWPIARTVSWLAGMLLMIYTTSGALNAYQEYLFSVHMIAHMSLTMAIPVLLVPGAPVTLLMRAVHKRTDESRGVREWLLWAVHTKPAMFIAHPAFAAVNFAASLVIFYFTPIFDWATREHIGHQWMIIHFLITGYLFVQSLIGIDPGPARVGYPFRIITLILVMAFHAFFGLALMTGSGLLLPDWFGAMGRTWGLPPLEDQQNGGAIAWAIGELPTIALAIIVSWQWFKSDRRDSVRLDRASDRSGNKDLDSYNQMLDRINQRP</sequence>
<gene>
    <name evidence="8" type="ORF">UFOPK2132_00222</name>
</gene>
<dbReference type="GO" id="GO:0005886">
    <property type="term" value="C:plasma membrane"/>
    <property type="evidence" value="ECO:0007669"/>
    <property type="project" value="UniProtKB-SubCell"/>
</dbReference>
<dbReference type="Pfam" id="PF05425">
    <property type="entry name" value="CopD"/>
    <property type="match status" value="1"/>
</dbReference>
<evidence type="ECO:0000256" key="3">
    <source>
        <dbReference type="ARBA" id="ARBA00022692"/>
    </source>
</evidence>
<dbReference type="PANTHER" id="PTHR34820:SF4">
    <property type="entry name" value="INNER MEMBRANE PROTEIN YEBZ"/>
    <property type="match status" value="1"/>
</dbReference>
<dbReference type="PANTHER" id="PTHR34820">
    <property type="entry name" value="INNER MEMBRANE PROTEIN YEBZ"/>
    <property type="match status" value="1"/>
</dbReference>
<feature type="transmembrane region" description="Helical" evidence="6">
    <location>
        <begin position="507"/>
        <end position="524"/>
    </location>
</feature>
<keyword evidence="5 6" id="KW-0472">Membrane</keyword>
<reference evidence="8" key="1">
    <citation type="submission" date="2020-05" db="EMBL/GenBank/DDBJ databases">
        <authorList>
            <person name="Chiriac C."/>
            <person name="Salcher M."/>
            <person name="Ghai R."/>
            <person name="Kavagutti S V."/>
        </authorList>
    </citation>
    <scope>NUCLEOTIDE SEQUENCE</scope>
</reference>
<feature type="transmembrane region" description="Helical" evidence="6">
    <location>
        <begin position="545"/>
        <end position="572"/>
    </location>
</feature>
<dbReference type="Pfam" id="PF09678">
    <property type="entry name" value="Caa3_CtaG"/>
    <property type="match status" value="1"/>
</dbReference>
<feature type="domain" description="Copper resistance protein D" evidence="7">
    <location>
        <begin position="228"/>
        <end position="315"/>
    </location>
</feature>
<name>A0A6J6J2C0_9ZZZZ</name>
<dbReference type="GO" id="GO:0006825">
    <property type="term" value="P:copper ion transport"/>
    <property type="evidence" value="ECO:0007669"/>
    <property type="project" value="InterPro"/>
</dbReference>
<dbReference type="EMBL" id="CAEZVU010000022">
    <property type="protein sequence ID" value="CAB4630916.1"/>
    <property type="molecule type" value="Genomic_DNA"/>
</dbReference>
<evidence type="ECO:0000256" key="4">
    <source>
        <dbReference type="ARBA" id="ARBA00022989"/>
    </source>
</evidence>
<feature type="transmembrane region" description="Helical" evidence="6">
    <location>
        <begin position="54"/>
        <end position="72"/>
    </location>
</feature>